<dbReference type="KEGG" id="cpra:CPter91_4013"/>
<keyword evidence="1" id="KW-0472">Membrane</keyword>
<organism evidence="2 3">
    <name type="scientific">Collimonas pratensis</name>
    <dbReference type="NCBI Taxonomy" id="279113"/>
    <lineage>
        <taxon>Bacteria</taxon>
        <taxon>Pseudomonadati</taxon>
        <taxon>Pseudomonadota</taxon>
        <taxon>Betaproteobacteria</taxon>
        <taxon>Burkholderiales</taxon>
        <taxon>Oxalobacteraceae</taxon>
        <taxon>Collimonas</taxon>
    </lineage>
</organism>
<dbReference type="AlphaFoldDB" id="A0A127Q8G6"/>
<dbReference type="EMBL" id="CP013234">
    <property type="protein sequence ID" value="AMP06333.1"/>
    <property type="molecule type" value="Genomic_DNA"/>
</dbReference>
<dbReference type="GO" id="GO:0005886">
    <property type="term" value="C:plasma membrane"/>
    <property type="evidence" value="ECO:0007669"/>
    <property type="project" value="TreeGrafter"/>
</dbReference>
<keyword evidence="1" id="KW-1133">Transmembrane helix</keyword>
<reference evidence="2 3" key="1">
    <citation type="submission" date="2015-11" db="EMBL/GenBank/DDBJ databases">
        <title>Exploring the genomic traits of fungus-feeding bacterial genus Collimonas.</title>
        <authorList>
            <person name="Song C."/>
            <person name="Schmidt R."/>
            <person name="de Jager V."/>
            <person name="Krzyzanowska D."/>
            <person name="Jongedijk E."/>
            <person name="Cankar K."/>
            <person name="Beekwilder J."/>
            <person name="van Veen A."/>
            <person name="de Boer W."/>
            <person name="van Veen J.A."/>
            <person name="Garbeva P."/>
        </authorList>
    </citation>
    <scope>NUCLEOTIDE SEQUENCE [LARGE SCALE GENOMIC DNA]</scope>
    <source>
        <strain evidence="2 3">Ter91</strain>
    </source>
</reference>
<accession>A0A127Q8G6</accession>
<dbReference type="PANTHER" id="PTHR38596">
    <property type="entry name" value="UPF0114 PROTEIN YQHA"/>
    <property type="match status" value="1"/>
</dbReference>
<proteinExistence type="predicted"/>
<sequence>MGSIVAISAIELLKGFMSVETASDRTLGWEIGIHMTFVLSALFLAIMDALMAKVRGEK</sequence>
<evidence type="ECO:0000313" key="2">
    <source>
        <dbReference type="EMBL" id="AMP06333.1"/>
    </source>
</evidence>
<dbReference type="PATRIC" id="fig|279113.9.peg.3981"/>
<dbReference type="InterPro" id="IPR020761">
    <property type="entry name" value="UPF0114_bac"/>
</dbReference>
<name>A0A127Q8G6_9BURK</name>
<gene>
    <name evidence="2" type="ORF">CPter91_4013</name>
</gene>
<keyword evidence="1" id="KW-0812">Transmembrane</keyword>
<feature type="transmembrane region" description="Helical" evidence="1">
    <location>
        <begin position="31"/>
        <end position="52"/>
    </location>
</feature>
<evidence type="ECO:0000313" key="3">
    <source>
        <dbReference type="Proteomes" id="UP000074561"/>
    </source>
</evidence>
<dbReference type="Proteomes" id="UP000074561">
    <property type="component" value="Chromosome"/>
</dbReference>
<dbReference type="PANTHER" id="PTHR38596:SF1">
    <property type="entry name" value="UPF0114 PROTEIN YQHA"/>
    <property type="match status" value="1"/>
</dbReference>
<evidence type="ECO:0000256" key="1">
    <source>
        <dbReference type="SAM" id="Phobius"/>
    </source>
</evidence>
<protein>
    <submittedName>
        <fullName evidence="2">Uncharacterized protein</fullName>
    </submittedName>
</protein>